<name>A0A969WDK1_9GAMM</name>
<dbReference type="RefSeq" id="WP_168149894.1">
    <property type="nucleotide sequence ID" value="NZ_JAAVXB010000017.1"/>
</dbReference>
<gene>
    <name evidence="1" type="ORF">G7Y82_19920</name>
</gene>
<organism evidence="1 2">
    <name type="scientific">Solimonas marina</name>
    <dbReference type="NCBI Taxonomy" id="2714601"/>
    <lineage>
        <taxon>Bacteria</taxon>
        <taxon>Pseudomonadati</taxon>
        <taxon>Pseudomonadota</taxon>
        <taxon>Gammaproteobacteria</taxon>
        <taxon>Nevskiales</taxon>
        <taxon>Nevskiaceae</taxon>
        <taxon>Solimonas</taxon>
    </lineage>
</organism>
<accession>A0A969WDK1</accession>
<reference evidence="1" key="1">
    <citation type="submission" date="2020-03" db="EMBL/GenBank/DDBJ databases">
        <title>Solimonas marina sp. nov., isolated from deep seawater of the Pacific Ocean.</title>
        <authorList>
            <person name="Liu X."/>
            <person name="Lai Q."/>
            <person name="Sun F."/>
            <person name="Gai Y."/>
            <person name="Li G."/>
            <person name="Shao Z."/>
        </authorList>
    </citation>
    <scope>NUCLEOTIDE SEQUENCE</scope>
    <source>
        <strain evidence="1">C16B3</strain>
    </source>
</reference>
<protein>
    <submittedName>
        <fullName evidence="1">Uncharacterized protein</fullName>
    </submittedName>
</protein>
<proteinExistence type="predicted"/>
<dbReference type="Proteomes" id="UP000653472">
    <property type="component" value="Unassembled WGS sequence"/>
</dbReference>
<comment type="caution">
    <text evidence="1">The sequence shown here is derived from an EMBL/GenBank/DDBJ whole genome shotgun (WGS) entry which is preliminary data.</text>
</comment>
<evidence type="ECO:0000313" key="2">
    <source>
        <dbReference type="Proteomes" id="UP000653472"/>
    </source>
</evidence>
<dbReference type="EMBL" id="JAAVXB010000017">
    <property type="protein sequence ID" value="NKF24584.1"/>
    <property type="molecule type" value="Genomic_DNA"/>
</dbReference>
<dbReference type="AlphaFoldDB" id="A0A969WDK1"/>
<evidence type="ECO:0000313" key="1">
    <source>
        <dbReference type="EMBL" id="NKF24584.1"/>
    </source>
</evidence>
<keyword evidence="2" id="KW-1185">Reference proteome</keyword>
<sequence>MENQLSEAEAASIRQQIKCCAVMAERNLTDALEAELAGFTYAAQVRRDLATLSSLFALDLAERNREVLGA</sequence>